<dbReference type="SUPFAM" id="SSF75169">
    <property type="entry name" value="DsrEFH-like"/>
    <property type="match status" value="1"/>
</dbReference>
<dbReference type="Pfam" id="PF02635">
    <property type="entry name" value="DsrE"/>
    <property type="match status" value="1"/>
</dbReference>
<evidence type="ECO:0000313" key="1">
    <source>
        <dbReference type="EMBL" id="PCI27147.1"/>
    </source>
</evidence>
<sequence>MSGKILTLAIMDGPYESTCSTTAFRIIDAALRKGHSVKVFAYEGAVSLTMKAQKEHPNPAHGTSAEDEHHVLTKRWVEGLYELAKKHHVDLDWVNCGLCVDERGAGDWVVGPTRGGPADFLTMVENSTNTLVIPSKRNS</sequence>
<dbReference type="InterPro" id="IPR027396">
    <property type="entry name" value="DsrEFH-like"/>
</dbReference>
<name>A0A2A4T2C3_9DELT</name>
<evidence type="ECO:0000313" key="2">
    <source>
        <dbReference type="Proteomes" id="UP000218113"/>
    </source>
</evidence>
<gene>
    <name evidence="1" type="ORF">COB67_09230</name>
</gene>
<comment type="caution">
    <text evidence="1">The sequence shown here is derived from an EMBL/GenBank/DDBJ whole genome shotgun (WGS) entry which is preliminary data.</text>
</comment>
<proteinExistence type="predicted"/>
<protein>
    <submittedName>
        <fullName evidence="1">FeS-binding protein</fullName>
    </submittedName>
</protein>
<dbReference type="AlphaFoldDB" id="A0A2A4T2C3"/>
<dbReference type="InterPro" id="IPR003787">
    <property type="entry name" value="Sulphur_relay_DsrE/F-like"/>
</dbReference>
<organism evidence="1 2">
    <name type="scientific">SAR324 cluster bacterium</name>
    <dbReference type="NCBI Taxonomy" id="2024889"/>
    <lineage>
        <taxon>Bacteria</taxon>
        <taxon>Deltaproteobacteria</taxon>
        <taxon>SAR324 cluster</taxon>
    </lineage>
</organism>
<reference evidence="2" key="1">
    <citation type="submission" date="2017-08" db="EMBL/GenBank/DDBJ databases">
        <title>A dynamic microbial community with high functional redundancy inhabits the cold, oxic subseafloor aquifer.</title>
        <authorList>
            <person name="Tully B.J."/>
            <person name="Wheat C.G."/>
            <person name="Glazer B.T."/>
            <person name="Huber J.A."/>
        </authorList>
    </citation>
    <scope>NUCLEOTIDE SEQUENCE [LARGE SCALE GENOMIC DNA]</scope>
</reference>
<dbReference type="Gene3D" id="3.40.1260.10">
    <property type="entry name" value="DsrEFH-like"/>
    <property type="match status" value="1"/>
</dbReference>
<dbReference type="Proteomes" id="UP000218113">
    <property type="component" value="Unassembled WGS sequence"/>
</dbReference>
<accession>A0A2A4T2C3</accession>
<dbReference type="EMBL" id="NVSR01000072">
    <property type="protein sequence ID" value="PCI27147.1"/>
    <property type="molecule type" value="Genomic_DNA"/>
</dbReference>